<feature type="compositionally biased region" description="Polar residues" evidence="10">
    <location>
        <begin position="8"/>
        <end position="26"/>
    </location>
</feature>
<feature type="domain" description="C2H2-type" evidence="11">
    <location>
        <begin position="305"/>
        <end position="333"/>
    </location>
</feature>
<keyword evidence="2" id="KW-0479">Metal-binding</keyword>
<evidence type="ECO:0000256" key="2">
    <source>
        <dbReference type="ARBA" id="ARBA00022723"/>
    </source>
</evidence>
<dbReference type="Pfam" id="PF00096">
    <property type="entry name" value="zf-C2H2"/>
    <property type="match status" value="5"/>
</dbReference>
<keyword evidence="13" id="KW-1185">Reference proteome</keyword>
<comment type="caution">
    <text evidence="12">The sequence shown here is derived from an EMBL/GenBank/DDBJ whole genome shotgun (WGS) entry which is preliminary data.</text>
</comment>
<evidence type="ECO:0000256" key="8">
    <source>
        <dbReference type="ARBA" id="ARBA00023242"/>
    </source>
</evidence>
<evidence type="ECO:0000259" key="11">
    <source>
        <dbReference type="PROSITE" id="PS50157"/>
    </source>
</evidence>
<feature type="domain" description="C2H2-type" evidence="11">
    <location>
        <begin position="184"/>
        <end position="212"/>
    </location>
</feature>
<dbReference type="SUPFAM" id="SSF57667">
    <property type="entry name" value="beta-beta-alpha zinc fingers"/>
    <property type="match status" value="5"/>
</dbReference>
<dbReference type="OMA" id="DEICHIK"/>
<keyword evidence="4 9" id="KW-0863">Zinc-finger</keyword>
<feature type="domain" description="C2H2-type" evidence="11">
    <location>
        <begin position="39"/>
        <end position="66"/>
    </location>
</feature>
<evidence type="ECO:0000313" key="12">
    <source>
        <dbReference type="EMBL" id="OXA53638.1"/>
    </source>
</evidence>
<evidence type="ECO:0000313" key="13">
    <source>
        <dbReference type="Proteomes" id="UP000198287"/>
    </source>
</evidence>
<evidence type="ECO:0000256" key="5">
    <source>
        <dbReference type="ARBA" id="ARBA00022833"/>
    </source>
</evidence>
<keyword evidence="7" id="KW-0804">Transcription</keyword>
<dbReference type="FunFam" id="3.30.160.60:FF:000100">
    <property type="entry name" value="Zinc finger 45-like"/>
    <property type="match status" value="1"/>
</dbReference>
<feature type="domain" description="C2H2-type" evidence="11">
    <location>
        <begin position="277"/>
        <end position="305"/>
    </location>
</feature>
<dbReference type="STRING" id="158441.A0A226E8K5"/>
<evidence type="ECO:0000256" key="9">
    <source>
        <dbReference type="PROSITE-ProRule" id="PRU00042"/>
    </source>
</evidence>
<proteinExistence type="predicted"/>
<feature type="domain" description="C2H2-type" evidence="11">
    <location>
        <begin position="124"/>
        <end position="152"/>
    </location>
</feature>
<feature type="region of interest" description="Disordered" evidence="10">
    <location>
        <begin position="1"/>
        <end position="29"/>
    </location>
</feature>
<dbReference type="OrthoDB" id="6077919at2759"/>
<reference evidence="12 13" key="1">
    <citation type="submission" date="2015-12" db="EMBL/GenBank/DDBJ databases">
        <title>The genome of Folsomia candida.</title>
        <authorList>
            <person name="Faddeeva A."/>
            <person name="Derks M.F."/>
            <person name="Anvar Y."/>
            <person name="Smit S."/>
            <person name="Van Straalen N."/>
            <person name="Roelofs D."/>
        </authorList>
    </citation>
    <scope>NUCLEOTIDE SEQUENCE [LARGE SCALE GENOMIC DNA]</scope>
    <source>
        <strain evidence="12 13">VU population</strain>
        <tissue evidence="12">Whole body</tissue>
    </source>
</reference>
<accession>A0A226E8K5</accession>
<dbReference type="Gene3D" id="3.30.160.60">
    <property type="entry name" value="Classic Zinc Finger"/>
    <property type="match status" value="6"/>
</dbReference>
<name>A0A226E8K5_FOLCA</name>
<feature type="domain" description="C2H2-type" evidence="11">
    <location>
        <begin position="152"/>
        <end position="175"/>
    </location>
</feature>
<evidence type="ECO:0000256" key="4">
    <source>
        <dbReference type="ARBA" id="ARBA00022771"/>
    </source>
</evidence>
<comment type="subcellular location">
    <subcellularLocation>
        <location evidence="1">Nucleus</location>
    </subcellularLocation>
</comment>
<gene>
    <name evidence="12" type="ORF">Fcan01_10369</name>
</gene>
<dbReference type="AlphaFoldDB" id="A0A226E8K5"/>
<feature type="domain" description="C2H2-type" evidence="11">
    <location>
        <begin position="96"/>
        <end position="123"/>
    </location>
</feature>
<dbReference type="SMART" id="SM00355">
    <property type="entry name" value="ZnF_C2H2"/>
    <property type="match status" value="10"/>
</dbReference>
<feature type="domain" description="C2H2-type" evidence="11">
    <location>
        <begin position="213"/>
        <end position="240"/>
    </location>
</feature>
<organism evidence="12 13">
    <name type="scientific">Folsomia candida</name>
    <name type="common">Springtail</name>
    <dbReference type="NCBI Taxonomy" id="158441"/>
    <lineage>
        <taxon>Eukaryota</taxon>
        <taxon>Metazoa</taxon>
        <taxon>Ecdysozoa</taxon>
        <taxon>Arthropoda</taxon>
        <taxon>Hexapoda</taxon>
        <taxon>Collembola</taxon>
        <taxon>Entomobryomorpha</taxon>
        <taxon>Isotomoidea</taxon>
        <taxon>Isotomidae</taxon>
        <taxon>Proisotominae</taxon>
        <taxon>Folsomia</taxon>
    </lineage>
</organism>
<evidence type="ECO:0000256" key="7">
    <source>
        <dbReference type="ARBA" id="ARBA00023163"/>
    </source>
</evidence>
<dbReference type="PROSITE" id="PS50157">
    <property type="entry name" value="ZINC_FINGER_C2H2_2"/>
    <property type="match status" value="9"/>
</dbReference>
<dbReference type="GO" id="GO:0005634">
    <property type="term" value="C:nucleus"/>
    <property type="evidence" value="ECO:0007669"/>
    <property type="project" value="UniProtKB-SubCell"/>
</dbReference>
<protein>
    <submittedName>
        <fullName evidence="12">Zinc finger protein 83</fullName>
    </submittedName>
</protein>
<dbReference type="PANTHER" id="PTHR47772:SF4">
    <property type="entry name" value="ZFP64 ZINC FINGER PROTEIN"/>
    <property type="match status" value="1"/>
</dbReference>
<feature type="domain" description="C2H2-type" evidence="11">
    <location>
        <begin position="67"/>
        <end position="95"/>
    </location>
</feature>
<keyword evidence="6" id="KW-0805">Transcription regulation</keyword>
<sequence>MPLPPVTKSPTGIPSHPDGTTPSTSMHPHRPISSPLHDAICPICSLHFPFQSKLDRHMATHQTTRPHLCPICPKFFKLKEHVAQHVALVHTKKTPYTCYFCPKIVHTKPSLTSHMRKHTFEVPFRCPQCGKLFAHESNLLRHAASVHSKVRFACPTCTKLFASKSSLRRHVLITHENLVVPRIHKCFFCTKTYLSIGARNAHQLRVHTMEKTNKCVICEVRFVSTTELRVHLQTHLDLKDRRDFECEMCKGVKFVTKYSLLRHKLATHRETWTGTLFTCEECGKPFVCRGDLNLHVERKHEKKYFQCYFCQQYFTRRDHLFRHMKKFHILELPSFSKRRRKVVKVGI</sequence>
<dbReference type="PANTHER" id="PTHR47772">
    <property type="entry name" value="ZINC FINGER PROTEIN 200"/>
    <property type="match status" value="1"/>
</dbReference>
<dbReference type="GO" id="GO:0008270">
    <property type="term" value="F:zinc ion binding"/>
    <property type="evidence" value="ECO:0007669"/>
    <property type="project" value="UniProtKB-KW"/>
</dbReference>
<dbReference type="EMBL" id="LNIX01000005">
    <property type="protein sequence ID" value="OXA53638.1"/>
    <property type="molecule type" value="Genomic_DNA"/>
</dbReference>
<dbReference type="InterPro" id="IPR036236">
    <property type="entry name" value="Znf_C2H2_sf"/>
</dbReference>
<dbReference type="Proteomes" id="UP000198287">
    <property type="component" value="Unassembled WGS sequence"/>
</dbReference>
<dbReference type="InterPro" id="IPR013087">
    <property type="entry name" value="Znf_C2H2_type"/>
</dbReference>
<evidence type="ECO:0000256" key="1">
    <source>
        <dbReference type="ARBA" id="ARBA00004123"/>
    </source>
</evidence>
<keyword evidence="5" id="KW-0862">Zinc</keyword>
<evidence type="ECO:0000256" key="10">
    <source>
        <dbReference type="SAM" id="MobiDB-lite"/>
    </source>
</evidence>
<dbReference type="PROSITE" id="PS00028">
    <property type="entry name" value="ZINC_FINGER_C2H2_1"/>
    <property type="match status" value="9"/>
</dbReference>
<evidence type="ECO:0000256" key="3">
    <source>
        <dbReference type="ARBA" id="ARBA00022737"/>
    </source>
</evidence>
<keyword evidence="3" id="KW-0677">Repeat</keyword>
<keyword evidence="8" id="KW-0539">Nucleus</keyword>
<dbReference type="InterPro" id="IPR050636">
    <property type="entry name" value="C2H2-ZF_domain-containing"/>
</dbReference>
<evidence type="ECO:0000256" key="6">
    <source>
        <dbReference type="ARBA" id="ARBA00023015"/>
    </source>
</evidence>